<reference evidence="1" key="2">
    <citation type="submission" date="2020-07" db="EMBL/GenBank/DDBJ databases">
        <authorList>
            <person name="Vera ALvarez R."/>
            <person name="Arias-Moreno D.M."/>
            <person name="Jimenez-Jacinto V."/>
            <person name="Jimenez-Bremont J.F."/>
            <person name="Swaminathan K."/>
            <person name="Moose S.P."/>
            <person name="Guerrero-Gonzalez M.L."/>
            <person name="Marino-Ramirez L."/>
            <person name="Landsman D."/>
            <person name="Rodriguez-Kessler M."/>
            <person name="Delgado-Sanchez P."/>
        </authorList>
    </citation>
    <scope>NUCLEOTIDE SEQUENCE</scope>
    <source>
        <tissue evidence="1">Cladode</tissue>
    </source>
</reference>
<dbReference type="EMBL" id="GISG01026674">
    <property type="protein sequence ID" value="MBA4619759.1"/>
    <property type="molecule type" value="Transcribed_RNA"/>
</dbReference>
<reference evidence="1" key="1">
    <citation type="journal article" date="2013" name="J. Plant Res.">
        <title>Effect of fungi and light on seed germination of three Opuntia species from semiarid lands of central Mexico.</title>
        <authorList>
            <person name="Delgado-Sanchez P."/>
            <person name="Jimenez-Bremont J.F."/>
            <person name="Guerrero-Gonzalez Mde L."/>
            <person name="Flores J."/>
        </authorList>
    </citation>
    <scope>NUCLEOTIDE SEQUENCE</scope>
    <source>
        <tissue evidence="1">Cladode</tissue>
    </source>
</reference>
<sequence>MSNAEANMECVSCQDEEWAAEERMDYLWEDFNHEEEKRESKRICSSKEVCIVKKQGSNKMGRSHHRSSSRTSILVMGKLLKGLLSIKKSAQTKIMKARF</sequence>
<protein>
    <submittedName>
        <fullName evidence="1">Uncharacterized protein</fullName>
    </submittedName>
</protein>
<name>A0A7C8YJ88_OPUST</name>
<organism evidence="1">
    <name type="scientific">Opuntia streptacantha</name>
    <name type="common">Prickly pear cactus</name>
    <name type="synonym">Opuntia cardona</name>
    <dbReference type="NCBI Taxonomy" id="393608"/>
    <lineage>
        <taxon>Eukaryota</taxon>
        <taxon>Viridiplantae</taxon>
        <taxon>Streptophyta</taxon>
        <taxon>Embryophyta</taxon>
        <taxon>Tracheophyta</taxon>
        <taxon>Spermatophyta</taxon>
        <taxon>Magnoliopsida</taxon>
        <taxon>eudicotyledons</taxon>
        <taxon>Gunneridae</taxon>
        <taxon>Pentapetalae</taxon>
        <taxon>Caryophyllales</taxon>
        <taxon>Cactineae</taxon>
        <taxon>Cactaceae</taxon>
        <taxon>Opuntioideae</taxon>
        <taxon>Opuntia</taxon>
    </lineage>
</organism>
<evidence type="ECO:0000313" key="1">
    <source>
        <dbReference type="EMBL" id="MBA4619759.1"/>
    </source>
</evidence>
<proteinExistence type="predicted"/>
<dbReference type="AlphaFoldDB" id="A0A7C8YJ88"/>
<accession>A0A7C8YJ88</accession>